<feature type="region of interest" description="Disordered" evidence="1">
    <location>
        <begin position="309"/>
        <end position="342"/>
    </location>
</feature>
<gene>
    <name evidence="3" type="ORF">ACFPCY_41875</name>
</gene>
<protein>
    <submittedName>
        <fullName evidence="3">Lantibiotic dehydratase C-terminal domain-containing protein</fullName>
    </submittedName>
</protein>
<dbReference type="RefSeq" id="WP_378265258.1">
    <property type="nucleotide sequence ID" value="NZ_JBHSIT010000021.1"/>
</dbReference>
<dbReference type="Proteomes" id="UP001595872">
    <property type="component" value="Unassembled WGS sequence"/>
</dbReference>
<organism evidence="3 4">
    <name type="scientific">Actinomadura gamaensis</name>
    <dbReference type="NCBI Taxonomy" id="1763541"/>
    <lineage>
        <taxon>Bacteria</taxon>
        <taxon>Bacillati</taxon>
        <taxon>Actinomycetota</taxon>
        <taxon>Actinomycetes</taxon>
        <taxon>Streptosporangiales</taxon>
        <taxon>Thermomonosporaceae</taxon>
        <taxon>Actinomadura</taxon>
    </lineage>
</organism>
<keyword evidence="4" id="KW-1185">Reference proteome</keyword>
<comment type="caution">
    <text evidence="3">The sequence shown here is derived from an EMBL/GenBank/DDBJ whole genome shotgun (WGS) entry which is preliminary data.</text>
</comment>
<feature type="domain" description="Thiopeptide-type bacteriocin biosynthesis" evidence="2">
    <location>
        <begin position="8"/>
        <end position="303"/>
    </location>
</feature>
<dbReference type="Pfam" id="PF14028">
    <property type="entry name" value="Lant_dehydr_C"/>
    <property type="match status" value="1"/>
</dbReference>
<feature type="compositionally biased region" description="Basic and acidic residues" evidence="1">
    <location>
        <begin position="332"/>
        <end position="342"/>
    </location>
</feature>
<evidence type="ECO:0000259" key="2">
    <source>
        <dbReference type="Pfam" id="PF14028"/>
    </source>
</evidence>
<evidence type="ECO:0000313" key="4">
    <source>
        <dbReference type="Proteomes" id="UP001595872"/>
    </source>
</evidence>
<reference evidence="4" key="1">
    <citation type="journal article" date="2019" name="Int. J. Syst. Evol. Microbiol.">
        <title>The Global Catalogue of Microorganisms (GCM) 10K type strain sequencing project: providing services to taxonomists for standard genome sequencing and annotation.</title>
        <authorList>
            <consortium name="The Broad Institute Genomics Platform"/>
            <consortium name="The Broad Institute Genome Sequencing Center for Infectious Disease"/>
            <person name="Wu L."/>
            <person name="Ma J."/>
        </authorList>
    </citation>
    <scope>NUCLEOTIDE SEQUENCE [LARGE SCALE GENOMIC DNA]</scope>
    <source>
        <strain evidence="4">KLKA75</strain>
    </source>
</reference>
<name>A0ABV9UDH8_9ACTN</name>
<accession>A0ABV9UDH8</accession>
<evidence type="ECO:0000256" key="1">
    <source>
        <dbReference type="SAM" id="MobiDB-lite"/>
    </source>
</evidence>
<proteinExistence type="predicted"/>
<sequence length="342" mass="37618">MADPPGPWISAHLFCWSDLDVVLTDTVAPLLRRLRDEGTVEQAFYLRYWEGGPHLRLRLRPAAPELEADLRARLTELASALDAGRPDARSVREYAAAAARLAAAEHRTNDYDPHVRTRGQVEFLPYRPEHDWYGHGAALAAVEEHFCRCSRTMLATVAAGAPIAVRAGLAFALHVTAVCTAAPDLHIPTRYPLADDEDYRARPALRRQAERCWHLTRHDPAGPVPDGGAPAAWAASLRTLHTTLSRPDLYRPALPEHARRHPAAAIAPGPLPIVYARLAHLAANRLGISPRQEHHITALARSALTDLAVRPPDHPTAWPPDHPTVRPSGRPSPEDRAMKGAR</sequence>
<dbReference type="EMBL" id="JBHSIT010000021">
    <property type="protein sequence ID" value="MFC4913894.1"/>
    <property type="molecule type" value="Genomic_DNA"/>
</dbReference>
<dbReference type="InterPro" id="IPR023809">
    <property type="entry name" value="Thiopep_bacteriocin_synth_dom"/>
</dbReference>
<evidence type="ECO:0000313" key="3">
    <source>
        <dbReference type="EMBL" id="MFC4913894.1"/>
    </source>
</evidence>